<protein>
    <submittedName>
        <fullName evidence="2">Uncharacterized protein</fullName>
    </submittedName>
</protein>
<keyword evidence="3" id="KW-1185">Reference proteome</keyword>
<reference evidence="3" key="1">
    <citation type="journal article" date="2019" name="Int. J. Syst. Evol. Microbiol.">
        <title>The Global Catalogue of Microorganisms (GCM) 10K type strain sequencing project: providing services to taxonomists for standard genome sequencing and annotation.</title>
        <authorList>
            <consortium name="The Broad Institute Genomics Platform"/>
            <consortium name="The Broad Institute Genome Sequencing Center for Infectious Disease"/>
            <person name="Wu L."/>
            <person name="Ma J."/>
        </authorList>
    </citation>
    <scope>NUCLEOTIDE SEQUENCE [LARGE SCALE GENOMIC DNA]</scope>
    <source>
        <strain evidence="3">CCM 8479</strain>
    </source>
</reference>
<dbReference type="Proteomes" id="UP001596156">
    <property type="component" value="Unassembled WGS sequence"/>
</dbReference>
<dbReference type="EMBL" id="JBHSKL010000059">
    <property type="protein sequence ID" value="MFC5229937.1"/>
    <property type="molecule type" value="Genomic_DNA"/>
</dbReference>
<accession>A0ABW0DKB6</accession>
<name>A0ABW0DKB6_STRFI</name>
<comment type="caution">
    <text evidence="2">The sequence shown here is derived from an EMBL/GenBank/DDBJ whole genome shotgun (WGS) entry which is preliminary data.</text>
</comment>
<feature type="region of interest" description="Disordered" evidence="1">
    <location>
        <begin position="41"/>
        <end position="77"/>
    </location>
</feature>
<organism evidence="2 3">
    <name type="scientific">Streptomyces fimbriatus</name>
    <dbReference type="NCBI Taxonomy" id="68197"/>
    <lineage>
        <taxon>Bacteria</taxon>
        <taxon>Bacillati</taxon>
        <taxon>Actinomycetota</taxon>
        <taxon>Actinomycetes</taxon>
        <taxon>Kitasatosporales</taxon>
        <taxon>Streptomycetaceae</taxon>
        <taxon>Streptomyces</taxon>
    </lineage>
</organism>
<sequence length="77" mass="8490">MAESTAHRRHARTCTTRSPESLCETGARLYEVFSRLQDAHLGHRHHQGRAPLSARVPRPSAETAGNAGATPRHVRGR</sequence>
<dbReference type="RefSeq" id="WP_309061484.1">
    <property type="nucleotide sequence ID" value="NZ_BAAASS010000015.1"/>
</dbReference>
<evidence type="ECO:0000256" key="1">
    <source>
        <dbReference type="SAM" id="MobiDB-lite"/>
    </source>
</evidence>
<evidence type="ECO:0000313" key="3">
    <source>
        <dbReference type="Proteomes" id="UP001596156"/>
    </source>
</evidence>
<gene>
    <name evidence="2" type="ORF">ACFPN6_36580</name>
</gene>
<evidence type="ECO:0000313" key="2">
    <source>
        <dbReference type="EMBL" id="MFC5229937.1"/>
    </source>
</evidence>
<proteinExistence type="predicted"/>